<dbReference type="AlphaFoldDB" id="A0A0L1IEA8"/>
<accession>A0A0L1IEA8</accession>
<name>A0A0L1IEA8_PLAFA</name>
<feature type="compositionally biased region" description="Low complexity" evidence="2">
    <location>
        <begin position="229"/>
        <end position="240"/>
    </location>
</feature>
<dbReference type="Pfam" id="PF07709">
    <property type="entry name" value="SRR"/>
    <property type="match status" value="6"/>
</dbReference>
<dbReference type="PANTHER" id="PTHR36975:SF5">
    <property type="entry name" value="TRANSLOCATED ACTIN-RECRUITING PHOSPHOPROTEIN"/>
    <property type="match status" value="1"/>
</dbReference>
<dbReference type="OrthoDB" id="383194at2759"/>
<organism evidence="3 4">
    <name type="scientific">Plasmodium falciparum IGH-CR14</name>
    <dbReference type="NCBI Taxonomy" id="580059"/>
    <lineage>
        <taxon>Eukaryota</taxon>
        <taxon>Sar</taxon>
        <taxon>Alveolata</taxon>
        <taxon>Apicomplexa</taxon>
        <taxon>Aconoidasida</taxon>
        <taxon>Haemosporida</taxon>
        <taxon>Plasmodiidae</taxon>
        <taxon>Plasmodium</taxon>
        <taxon>Plasmodium (Laverania)</taxon>
    </lineage>
</organism>
<reference evidence="4" key="1">
    <citation type="submission" date="2015-07" db="EMBL/GenBank/DDBJ databases">
        <title>Annotation of Plasmodium falciparum IGH-CR14.</title>
        <authorList>
            <consortium name="The Broad Institute Genome Sequencing Platform"/>
            <person name="Volkman S.K."/>
            <person name="Neafsey D.E."/>
            <person name="Dash A.P."/>
            <person name="Chitnis C.E."/>
            <person name="Hartl D.L."/>
            <person name="Young S.K."/>
            <person name="Zeng Q."/>
            <person name="Koehrsen M."/>
            <person name="Alvarado L."/>
            <person name="Berlin A."/>
            <person name="Borenstein D."/>
            <person name="Chapman S.B."/>
            <person name="Chen Z."/>
            <person name="Engels R."/>
            <person name="Freedman E."/>
            <person name="Gellesch M."/>
            <person name="Goldberg J."/>
            <person name="Griggs A."/>
            <person name="Gujja S."/>
            <person name="Heilman E.R."/>
            <person name="Heiman D.I."/>
            <person name="Howarth C."/>
            <person name="Jen D."/>
            <person name="Larson L."/>
            <person name="Mehta T."/>
            <person name="Neiman D."/>
            <person name="Park D."/>
            <person name="Pearson M."/>
            <person name="Roberts A."/>
            <person name="Saif S."/>
            <person name="Shea T."/>
            <person name="Shenoy N."/>
            <person name="Sisk P."/>
            <person name="Stolte C."/>
            <person name="Sykes S."/>
            <person name="Walk T."/>
            <person name="White J."/>
            <person name="Yandava C."/>
            <person name="Haas B."/>
            <person name="Henn M.R."/>
            <person name="Nusbaum C."/>
            <person name="Birren B."/>
        </authorList>
    </citation>
    <scope>NUCLEOTIDE SEQUENCE [LARGE SCALE GENOMIC DNA]</scope>
    <source>
        <strain evidence="4">IGH-CR14</strain>
    </source>
</reference>
<dbReference type="Gene3D" id="1.10.287.950">
    <property type="entry name" value="Methyl-accepting chemotaxis protein"/>
    <property type="match status" value="1"/>
</dbReference>
<dbReference type="SUPFAM" id="SSF58104">
    <property type="entry name" value="Methyl-accepting chemotaxis protein (MCP) signaling domain"/>
    <property type="match status" value="1"/>
</dbReference>
<evidence type="ECO:0000313" key="4">
    <source>
        <dbReference type="Proteomes" id="UP000054562"/>
    </source>
</evidence>
<dbReference type="InterPro" id="IPR053108">
    <property type="entry name" value="Chlamydial_TARP"/>
</dbReference>
<keyword evidence="1" id="KW-0175">Coiled coil</keyword>
<dbReference type="InterPro" id="IPR011714">
    <property type="entry name" value="Seve_residue_repeat"/>
</dbReference>
<dbReference type="EMBL" id="GG665334">
    <property type="protein sequence ID" value="KNG77560.1"/>
    <property type="molecule type" value="Genomic_DNA"/>
</dbReference>
<gene>
    <name evidence="3" type="ORF">PFMG_03797</name>
</gene>
<evidence type="ECO:0000256" key="1">
    <source>
        <dbReference type="SAM" id="Coils"/>
    </source>
</evidence>
<evidence type="ECO:0000256" key="2">
    <source>
        <dbReference type="SAM" id="MobiDB-lite"/>
    </source>
</evidence>
<protein>
    <submittedName>
        <fullName evidence="3">Uncharacterized protein</fullName>
    </submittedName>
</protein>
<dbReference type="Proteomes" id="UP000054562">
    <property type="component" value="Unassembled WGS sequence"/>
</dbReference>
<dbReference type="InterPro" id="IPR011990">
    <property type="entry name" value="TPR-like_helical_dom_sf"/>
</dbReference>
<feature type="region of interest" description="Disordered" evidence="2">
    <location>
        <begin position="49"/>
        <end position="70"/>
    </location>
</feature>
<dbReference type="Gene3D" id="1.25.40.10">
    <property type="entry name" value="Tetratricopeptide repeat domain"/>
    <property type="match status" value="1"/>
</dbReference>
<feature type="coiled-coil region" evidence="1">
    <location>
        <begin position="102"/>
        <end position="129"/>
    </location>
</feature>
<sequence length="868" mass="103808">MAKSHLEIAKQLKHNSIELKEYFEDLYSWQNDIKKKEEKEKEEIKLQKIYNNNNKKNNNNNNDEGLEKNTGKFYNKNKGFSYLKRDCNSLDTYYKAWDKLNIDDIDRNAEQINKNYEHVNKNYEHVNTNYEDIHKNYEHVNTNYEDIHKNYEHVNTNYEDIHKNYEHVNTNYEDIHKNYEHVNTNYEDIHKNYEHVNTNYENIHKNYEHVHNNSHNDIIFCENYKNNIPPENIPNSSQNNDNKTENERLNHKREQKNHVDEIQRDLYIEKNKSSHDISKLNNKEQIIKHVCKAYDIYLAKNEEGKLNYQKKNYHRCLENYNDIINYIDYELKCDNIFIEIEKNCNNELHIEVISDNYNFDKKKEELYIVRTKTLINRSLVYQRLSAHFESIDDCSSVILFYNYFLPNMKDNTTYNIKDLGTMNIKNIIFKAYYLRGIARYKLRIYKLSLKDFKESKILSNDMNSSSTINIDNTIHVIEEIIEKSNVKKYIRRRNEYTTTPVNHPRLKPRKLTIEIIPEEYTKGITFLDKLSEKNVHSTKKEIKIFEDEHKSNLSNDNYEAIEYKKNNISSKKEIKNNEDSDDQNDHDNEILDRGVMQIDKDTYTNGIDKGGLQEENKKIKDKKKKSIFRNNYKEINNSVKENNFFRSQSIESNNSSITLSEESLYSNIENGNSPHLTSLLSHEKGLINNNINSNNNCCREQIKNKINFELLWNSNKIRTSFKNQIDILKTAFLEEGIFNFHLDKDMYVDILDALFKNKFLEIFQNIQDEERIKHILAINNDNNINNYNKKENNQFINYNDCIILIDILYHLTNFGKDNYIFLFIDKGERTILLNFLTFSIKNINTFIGAEKCIKENMLLLKSLLEMLI</sequence>
<dbReference type="SUPFAM" id="SSF48452">
    <property type="entry name" value="TPR-like"/>
    <property type="match status" value="1"/>
</dbReference>
<feature type="region of interest" description="Disordered" evidence="2">
    <location>
        <begin position="229"/>
        <end position="261"/>
    </location>
</feature>
<feature type="region of interest" description="Disordered" evidence="2">
    <location>
        <begin position="572"/>
        <end position="623"/>
    </location>
</feature>
<proteinExistence type="predicted"/>
<evidence type="ECO:0000313" key="3">
    <source>
        <dbReference type="EMBL" id="KNG77560.1"/>
    </source>
</evidence>
<feature type="compositionally biased region" description="Low complexity" evidence="2">
    <location>
        <begin position="51"/>
        <end position="62"/>
    </location>
</feature>
<feature type="compositionally biased region" description="Basic and acidic residues" evidence="2">
    <location>
        <begin position="572"/>
        <end position="602"/>
    </location>
</feature>
<dbReference type="PANTHER" id="PTHR36975">
    <property type="match status" value="1"/>
</dbReference>
<reference evidence="4" key="2">
    <citation type="submission" date="2015-07" db="EMBL/GenBank/DDBJ databases">
        <title>The genome sequence of Plasmodium falciparum IGH-CR14.</title>
        <authorList>
            <consortium name="The Broad Institute Genome Sequencing Platform"/>
            <person name="Volkman S.K."/>
            <person name="Neafsey D.E."/>
            <person name="Dash A.P."/>
            <person name="Chitnis C.E."/>
            <person name="Hartl D.L."/>
            <person name="Young S.K."/>
            <person name="Kodira C.D."/>
            <person name="Zeng Q."/>
            <person name="Koehrsen M."/>
            <person name="Godfrey P."/>
            <person name="Alvarado L."/>
            <person name="Berlin A."/>
            <person name="Borenstein D."/>
            <person name="Chen Z."/>
            <person name="Engels R."/>
            <person name="Freedman E."/>
            <person name="Gellesch M."/>
            <person name="Goldberg J."/>
            <person name="Griggs A."/>
            <person name="Gujja S."/>
            <person name="Heiman D."/>
            <person name="Hepburn T."/>
            <person name="Howarth C."/>
            <person name="Jen D."/>
            <person name="Larson L."/>
            <person name="Lewis B."/>
            <person name="Mehta T."/>
            <person name="Park D."/>
            <person name="Pearson M."/>
            <person name="Roberts A."/>
            <person name="Saif S."/>
            <person name="Shea T."/>
            <person name="Shenoy N."/>
            <person name="Sisk P."/>
            <person name="Stolte C."/>
            <person name="Sykes S."/>
            <person name="Walk T."/>
            <person name="White J."/>
            <person name="Yandava C."/>
            <person name="Wirth D.F."/>
            <person name="Nusbaum C."/>
            <person name="Birren B."/>
        </authorList>
    </citation>
    <scope>NUCLEOTIDE SEQUENCE [LARGE SCALE GENOMIC DNA]</scope>
    <source>
        <strain evidence="4">IGH-CR14</strain>
    </source>
</reference>